<dbReference type="EMBL" id="CAADFM010000111">
    <property type="protein sequence ID" value="VFK14641.1"/>
    <property type="molecule type" value="Genomic_DNA"/>
</dbReference>
<evidence type="ECO:0000256" key="1">
    <source>
        <dbReference type="ARBA" id="ARBA00008172"/>
    </source>
</evidence>
<dbReference type="NCBIfam" id="TIGR02116">
    <property type="entry name" value="toxin_Txe_YoeB"/>
    <property type="match status" value="1"/>
</dbReference>
<dbReference type="SUPFAM" id="SSF143011">
    <property type="entry name" value="RelE-like"/>
    <property type="match status" value="1"/>
</dbReference>
<dbReference type="Gene3D" id="3.30.2310.20">
    <property type="entry name" value="RelE-like"/>
    <property type="match status" value="1"/>
</dbReference>
<dbReference type="GO" id="GO:0016787">
    <property type="term" value="F:hydrolase activity"/>
    <property type="evidence" value="ECO:0007669"/>
    <property type="project" value="UniProtKB-KW"/>
</dbReference>
<keyword evidence="4" id="KW-0255">Endonuclease</keyword>
<protein>
    <recommendedName>
        <fullName evidence="6">Putative mRNA interferase YoeB</fullName>
    </recommendedName>
</protein>
<evidence type="ECO:0000256" key="7">
    <source>
        <dbReference type="SAM" id="MobiDB-lite"/>
    </source>
</evidence>
<accession>A0A450XP61</accession>
<dbReference type="AlphaFoldDB" id="A0A450XP61"/>
<evidence type="ECO:0000313" key="9">
    <source>
        <dbReference type="EMBL" id="VFK31066.1"/>
    </source>
</evidence>
<dbReference type="Pfam" id="PF06769">
    <property type="entry name" value="YoeB_toxin"/>
    <property type="match status" value="1"/>
</dbReference>
<evidence type="ECO:0000313" key="8">
    <source>
        <dbReference type="EMBL" id="VFK14641.1"/>
    </source>
</evidence>
<dbReference type="InterPro" id="IPR009614">
    <property type="entry name" value="YoeB_toxin"/>
</dbReference>
<evidence type="ECO:0000256" key="5">
    <source>
        <dbReference type="ARBA" id="ARBA00022801"/>
    </source>
</evidence>
<evidence type="ECO:0000256" key="4">
    <source>
        <dbReference type="ARBA" id="ARBA00022759"/>
    </source>
</evidence>
<comment type="similarity">
    <text evidence="1">Belongs to the YoeB family.</text>
</comment>
<proteinExistence type="inferred from homology"/>
<dbReference type="PANTHER" id="PTHR38039:SF1">
    <property type="entry name" value="TOXIN YOEB"/>
    <property type="match status" value="1"/>
</dbReference>
<dbReference type="InterPro" id="IPR035093">
    <property type="entry name" value="RelE/ParE_toxin_dom_sf"/>
</dbReference>
<name>A0A450XP61_9GAMM</name>
<dbReference type="GO" id="GO:0006401">
    <property type="term" value="P:RNA catabolic process"/>
    <property type="evidence" value="ECO:0007669"/>
    <property type="project" value="InterPro"/>
</dbReference>
<evidence type="ECO:0000256" key="3">
    <source>
        <dbReference type="ARBA" id="ARBA00022722"/>
    </source>
</evidence>
<keyword evidence="5" id="KW-0378">Hydrolase</keyword>
<keyword evidence="2" id="KW-1277">Toxin-antitoxin system</keyword>
<dbReference type="PANTHER" id="PTHR38039">
    <property type="entry name" value="TOXIN YOEB"/>
    <property type="match status" value="1"/>
</dbReference>
<dbReference type="GO" id="GO:0004519">
    <property type="term" value="F:endonuclease activity"/>
    <property type="evidence" value="ECO:0007669"/>
    <property type="project" value="UniProtKB-KW"/>
</dbReference>
<reference evidence="9" key="1">
    <citation type="submission" date="2019-02" db="EMBL/GenBank/DDBJ databases">
        <authorList>
            <person name="Gruber-Vodicka R. H."/>
            <person name="Seah K. B. B."/>
        </authorList>
    </citation>
    <scope>NUCLEOTIDE SEQUENCE</scope>
    <source>
        <strain evidence="8">BECK_S312</strain>
        <strain evidence="9">BECK_S426</strain>
    </source>
</reference>
<sequence length="150" mass="17142">MKVVFERRAFDDFTEWVAANKKIHRRIVNLITDTLRQPYTGIGKPEPLKHELQGYWSRRITDKHRLVYKVEGTCSLLLPANIITVHETHQHPETYRIPVGGSSPERLDNKLALSPGKEARGDDPGEQPEEVPFPGYIAPDWKYSPNDSAV</sequence>
<organism evidence="9">
    <name type="scientific">Candidatus Kentrum sp. LPFa</name>
    <dbReference type="NCBI Taxonomy" id="2126335"/>
    <lineage>
        <taxon>Bacteria</taxon>
        <taxon>Pseudomonadati</taxon>
        <taxon>Pseudomonadota</taxon>
        <taxon>Gammaproteobacteria</taxon>
        <taxon>Candidatus Kentrum</taxon>
    </lineage>
</organism>
<feature type="region of interest" description="Disordered" evidence="7">
    <location>
        <begin position="89"/>
        <end position="150"/>
    </location>
</feature>
<gene>
    <name evidence="8" type="ORF">BECKLPF1236A_GA0070988_101113</name>
    <name evidence="9" type="ORF">BECKLPF1236C_GA0070990_101273</name>
</gene>
<evidence type="ECO:0000256" key="6">
    <source>
        <dbReference type="ARBA" id="ARBA00030388"/>
    </source>
</evidence>
<keyword evidence="3" id="KW-0540">Nuclease</keyword>
<dbReference type="EMBL" id="CAADFP010000127">
    <property type="protein sequence ID" value="VFK31066.1"/>
    <property type="molecule type" value="Genomic_DNA"/>
</dbReference>
<evidence type="ECO:0000256" key="2">
    <source>
        <dbReference type="ARBA" id="ARBA00022649"/>
    </source>
</evidence>